<dbReference type="PANTHER" id="PTHR16932">
    <property type="entry name" value="INTERFERON ALPHA-INDUCIBLE PROTEIN 27"/>
    <property type="match status" value="1"/>
</dbReference>
<evidence type="ECO:0000256" key="3">
    <source>
        <dbReference type="ARBA" id="ARBA00022692"/>
    </source>
</evidence>
<dbReference type="Proteomes" id="UP000192927">
    <property type="component" value="Unassembled WGS sequence"/>
</dbReference>
<dbReference type="PANTHER" id="PTHR16932:SF18">
    <property type="entry name" value="INTERFERON, ALPHA-INDUCIBLE PROTEIN 27-LIKE 2"/>
    <property type="match status" value="1"/>
</dbReference>
<dbReference type="InterPro" id="IPR038213">
    <property type="entry name" value="IFI6/IFI27-like_sf"/>
</dbReference>
<keyword evidence="5" id="KW-0472">Membrane</keyword>
<accession>A0A1W5D8D7</accession>
<evidence type="ECO:0000256" key="2">
    <source>
        <dbReference type="ARBA" id="ARBA00007262"/>
    </source>
</evidence>
<dbReference type="Gene3D" id="6.10.110.10">
    <property type="match status" value="1"/>
</dbReference>
<evidence type="ECO:0000256" key="4">
    <source>
        <dbReference type="ARBA" id="ARBA00022989"/>
    </source>
</evidence>
<reference evidence="7" key="1">
    <citation type="submission" date="2017-03" db="EMBL/GenBank/DDBJ databases">
        <authorList>
            <person name="Sharma R."/>
            <person name="Thines M."/>
        </authorList>
    </citation>
    <scope>NUCLEOTIDE SEQUENCE [LARGE SCALE GENOMIC DNA]</scope>
</reference>
<organism evidence="6 7">
    <name type="scientific">Lasallia pustulata</name>
    <dbReference type="NCBI Taxonomy" id="136370"/>
    <lineage>
        <taxon>Eukaryota</taxon>
        <taxon>Fungi</taxon>
        <taxon>Dikarya</taxon>
        <taxon>Ascomycota</taxon>
        <taxon>Pezizomycotina</taxon>
        <taxon>Lecanoromycetes</taxon>
        <taxon>OSLEUM clade</taxon>
        <taxon>Umbilicariomycetidae</taxon>
        <taxon>Umbilicariales</taxon>
        <taxon>Umbilicariaceae</taxon>
        <taxon>Lasallia</taxon>
    </lineage>
</organism>
<dbReference type="InterPro" id="IPR011009">
    <property type="entry name" value="Kinase-like_dom_sf"/>
</dbReference>
<dbReference type="Gene3D" id="1.10.510.10">
    <property type="entry name" value="Transferase(Phosphotransferase) domain 1"/>
    <property type="match status" value="1"/>
</dbReference>
<sequence>METIYDSTFDELKQFRCSNQTLEDNDTMLCRVLIKIPDEKDESLTLSRPRNVPDISDLTRKSWVDGMKQFVESGIDYQHIRPLDFLFSLDGSVEVQPSSDQTSPKPPLNSYRSPYRIPPETITDLESNEKVRRAELFALGSLIYEIYANKAPFESLRDSDVQAWYCRAQFPDVTHLPQWPIILSCWSVEFARELYAILNSCGAEGKFKRFSRASGTYISAHPFRFGFQCAGTAVGIAAAVAVPVLGAAGFGALGPVAGSSAAAWQASIGTVEAGSLFAWCQSAAMGGAAVNGIIAAGVTGGGVLLSSTAAGVLMDGAVDKGDEEKLMELFQKVCRRSDGLERKIERREGTGNELKHIS</sequence>
<evidence type="ECO:0000313" key="6">
    <source>
        <dbReference type="EMBL" id="SLM39301.1"/>
    </source>
</evidence>
<dbReference type="Pfam" id="PF06140">
    <property type="entry name" value="Ifi-6-16"/>
    <property type="match status" value="1"/>
</dbReference>
<keyword evidence="6" id="KW-0808">Transferase</keyword>
<keyword evidence="6" id="KW-0418">Kinase</keyword>
<keyword evidence="3" id="KW-0812">Transmembrane</keyword>
<comment type="similarity">
    <text evidence="2">Belongs to the IFI6/IFI27 family.</text>
</comment>
<name>A0A1W5D8D7_9LECA</name>
<dbReference type="InterPro" id="IPR009311">
    <property type="entry name" value="IFI6/IFI27-like"/>
</dbReference>
<evidence type="ECO:0000256" key="1">
    <source>
        <dbReference type="ARBA" id="ARBA00004141"/>
    </source>
</evidence>
<dbReference type="GO" id="GO:0016301">
    <property type="term" value="F:kinase activity"/>
    <property type="evidence" value="ECO:0007669"/>
    <property type="project" value="UniProtKB-KW"/>
</dbReference>
<proteinExistence type="inferred from homology"/>
<dbReference type="AlphaFoldDB" id="A0A1W5D8D7"/>
<keyword evidence="4" id="KW-1133">Transmembrane helix</keyword>
<keyword evidence="7" id="KW-1185">Reference proteome</keyword>
<dbReference type="EMBL" id="FWEW01003498">
    <property type="protein sequence ID" value="SLM39301.1"/>
    <property type="molecule type" value="Genomic_DNA"/>
</dbReference>
<dbReference type="GO" id="GO:0016020">
    <property type="term" value="C:membrane"/>
    <property type="evidence" value="ECO:0007669"/>
    <property type="project" value="UniProtKB-SubCell"/>
</dbReference>
<dbReference type="SUPFAM" id="SSF56112">
    <property type="entry name" value="Protein kinase-like (PK-like)"/>
    <property type="match status" value="1"/>
</dbReference>
<evidence type="ECO:0000256" key="5">
    <source>
        <dbReference type="ARBA" id="ARBA00023136"/>
    </source>
</evidence>
<protein>
    <submittedName>
        <fullName evidence="6">Protein kinase-like domain</fullName>
    </submittedName>
</protein>
<comment type="subcellular location">
    <subcellularLocation>
        <location evidence="1">Membrane</location>
        <topology evidence="1">Multi-pass membrane protein</topology>
    </subcellularLocation>
</comment>
<evidence type="ECO:0000313" key="7">
    <source>
        <dbReference type="Proteomes" id="UP000192927"/>
    </source>
</evidence>